<dbReference type="AlphaFoldDB" id="A0A0C3SEK9"/>
<accession>A0A0C3SEK9</accession>
<protein>
    <submittedName>
        <fullName evidence="2">Uncharacterized protein</fullName>
    </submittedName>
</protein>
<dbReference type="Proteomes" id="UP000053257">
    <property type="component" value="Unassembled WGS sequence"/>
</dbReference>
<sequence>MFPRSGEAERGGKSSDEALQLNHLHPSVAPKARPETGLNPLKAAQSTTQHTSMTLARALRLSPSRRRTFLSALFGATAAVSVLTVAGSDVLPCPARSSTKRYAEEGPGEGLRAPRGRAVVERRPRRWIEETQP</sequence>
<dbReference type="OrthoDB" id="5410040at2759"/>
<keyword evidence="3" id="KW-1185">Reference proteome</keyword>
<evidence type="ECO:0000313" key="2">
    <source>
        <dbReference type="EMBL" id="KIP12822.1"/>
    </source>
</evidence>
<feature type="region of interest" description="Disordered" evidence="1">
    <location>
        <begin position="94"/>
        <end position="116"/>
    </location>
</feature>
<dbReference type="HOGENOM" id="CLU_1907433_0_0_1"/>
<proteinExistence type="predicted"/>
<gene>
    <name evidence="2" type="ORF">PHLGIDRAFT_113412</name>
</gene>
<evidence type="ECO:0000256" key="1">
    <source>
        <dbReference type="SAM" id="MobiDB-lite"/>
    </source>
</evidence>
<name>A0A0C3SEK9_PHLG1</name>
<dbReference type="EMBL" id="KN840438">
    <property type="protein sequence ID" value="KIP12822.1"/>
    <property type="molecule type" value="Genomic_DNA"/>
</dbReference>
<organism evidence="2 3">
    <name type="scientific">Phlebiopsis gigantea (strain 11061_1 CR5-6)</name>
    <name type="common">White-rot fungus</name>
    <name type="synonym">Peniophora gigantea</name>
    <dbReference type="NCBI Taxonomy" id="745531"/>
    <lineage>
        <taxon>Eukaryota</taxon>
        <taxon>Fungi</taxon>
        <taxon>Dikarya</taxon>
        <taxon>Basidiomycota</taxon>
        <taxon>Agaricomycotina</taxon>
        <taxon>Agaricomycetes</taxon>
        <taxon>Polyporales</taxon>
        <taxon>Phanerochaetaceae</taxon>
        <taxon>Phlebiopsis</taxon>
    </lineage>
</organism>
<reference evidence="2 3" key="1">
    <citation type="journal article" date="2014" name="PLoS Genet.">
        <title>Analysis of the Phlebiopsis gigantea genome, transcriptome and secretome provides insight into its pioneer colonization strategies of wood.</title>
        <authorList>
            <person name="Hori C."/>
            <person name="Ishida T."/>
            <person name="Igarashi K."/>
            <person name="Samejima M."/>
            <person name="Suzuki H."/>
            <person name="Master E."/>
            <person name="Ferreira P."/>
            <person name="Ruiz-Duenas F.J."/>
            <person name="Held B."/>
            <person name="Canessa P."/>
            <person name="Larrondo L.F."/>
            <person name="Schmoll M."/>
            <person name="Druzhinina I.S."/>
            <person name="Kubicek C.P."/>
            <person name="Gaskell J.A."/>
            <person name="Kersten P."/>
            <person name="St John F."/>
            <person name="Glasner J."/>
            <person name="Sabat G."/>
            <person name="Splinter BonDurant S."/>
            <person name="Syed K."/>
            <person name="Yadav J."/>
            <person name="Mgbeahuruike A.C."/>
            <person name="Kovalchuk A."/>
            <person name="Asiegbu F.O."/>
            <person name="Lackner G."/>
            <person name="Hoffmeister D."/>
            <person name="Rencoret J."/>
            <person name="Gutierrez A."/>
            <person name="Sun H."/>
            <person name="Lindquist E."/>
            <person name="Barry K."/>
            <person name="Riley R."/>
            <person name="Grigoriev I.V."/>
            <person name="Henrissat B."/>
            <person name="Kues U."/>
            <person name="Berka R.M."/>
            <person name="Martinez A.T."/>
            <person name="Covert S.F."/>
            <person name="Blanchette R.A."/>
            <person name="Cullen D."/>
        </authorList>
    </citation>
    <scope>NUCLEOTIDE SEQUENCE [LARGE SCALE GENOMIC DNA]</scope>
    <source>
        <strain evidence="2 3">11061_1 CR5-6</strain>
    </source>
</reference>
<feature type="region of interest" description="Disordered" evidence="1">
    <location>
        <begin position="1"/>
        <end position="51"/>
    </location>
</feature>
<feature type="compositionally biased region" description="Basic and acidic residues" evidence="1">
    <location>
        <begin position="1"/>
        <end position="16"/>
    </location>
</feature>
<evidence type="ECO:0000313" key="3">
    <source>
        <dbReference type="Proteomes" id="UP000053257"/>
    </source>
</evidence>